<proteinExistence type="predicted"/>
<dbReference type="EMBL" id="FMYQ01000044">
    <property type="protein sequence ID" value="SDE37031.1"/>
    <property type="molecule type" value="Genomic_DNA"/>
</dbReference>
<evidence type="ECO:0000313" key="1">
    <source>
        <dbReference type="EMBL" id="SDE37031.1"/>
    </source>
</evidence>
<dbReference type="AlphaFoldDB" id="A0A1G7CCL8"/>
<sequence>MNKPPPGVARFDSAAAMAQALASMLHGRRFSSPSQSPLLDRFMPAINALPKRQREWTYIVGGMSEGIDPRRAKSLDVERIAQWLTDLYPQVPRRCAFIGSSNGAMIHLAAALRAPWLPQTFLCPVRAPFSDPDDVQHGFDTSRRITDALLNADDRIAVHQMHDPNQDRLMLHGMRYFRLKFRRLPLAFREFLLGNLEGGGTLYVVNCTRDWAVTRTSERSVFQFGATGGATEDEYLHGGERVRAFLAHYGSVRTRWEPPAPDARAPEAEWGFDAALRDDLVELAGPMQWRIVEIRFEEPEALSFATAAVYRHWYQESVIETRRLLVDSFMLMDPLTTLEIHAIPFWLLFGVEPSANALQRFLDSTPAFEDIDMTLFSHGTESIGLAPIQRWRVLLAHAAHEGRFTGVDSERYPRDFATFERYGRELAQLKPRLGPPSPLEPAHFEALLAEYGAPFGVQCEAPARPISAEM</sequence>
<organism evidence="1 2">
    <name type="scientific">Paraburkholderia lycopersici</name>
    <dbReference type="NCBI Taxonomy" id="416944"/>
    <lineage>
        <taxon>Bacteria</taxon>
        <taxon>Pseudomonadati</taxon>
        <taxon>Pseudomonadota</taxon>
        <taxon>Betaproteobacteria</taxon>
        <taxon>Burkholderiales</taxon>
        <taxon>Burkholderiaceae</taxon>
        <taxon>Paraburkholderia</taxon>
    </lineage>
</organism>
<dbReference type="OrthoDB" id="501208at2"/>
<evidence type="ECO:0000313" key="2">
    <source>
        <dbReference type="Proteomes" id="UP000198908"/>
    </source>
</evidence>
<dbReference type="Proteomes" id="UP000198908">
    <property type="component" value="Unassembled WGS sequence"/>
</dbReference>
<accession>A0A1G7CCL8</accession>
<name>A0A1G7CCL8_9BURK</name>
<dbReference type="RefSeq" id="WP_092005878.1">
    <property type="nucleotide sequence ID" value="NZ_FMYQ01000044.1"/>
</dbReference>
<dbReference type="STRING" id="416944.SAMN05421548_14426"/>
<dbReference type="InterPro" id="IPR029058">
    <property type="entry name" value="AB_hydrolase_fold"/>
</dbReference>
<keyword evidence="2" id="KW-1185">Reference proteome</keyword>
<reference evidence="2" key="1">
    <citation type="submission" date="2016-09" db="EMBL/GenBank/DDBJ databases">
        <authorList>
            <person name="Varghese N."/>
            <person name="Submissions S."/>
        </authorList>
    </citation>
    <scope>NUCLEOTIDE SEQUENCE [LARGE SCALE GENOMIC DNA]</scope>
    <source>
        <strain evidence="2">TNe-862</strain>
    </source>
</reference>
<gene>
    <name evidence="1" type="ORF">SAMN05421548_14426</name>
</gene>
<protein>
    <submittedName>
        <fullName evidence="1">Uncharacterized protein</fullName>
    </submittedName>
</protein>
<dbReference type="SUPFAM" id="SSF53474">
    <property type="entry name" value="alpha/beta-Hydrolases"/>
    <property type="match status" value="1"/>
</dbReference>